<proteinExistence type="predicted"/>
<sequence length="219" mass="24837">MLSRMRFLNNELTGSNRLTRSMSSPNLTSFSFDANASLVIKNASSQEISHAAKSMKLQIEKDKWMYLACKDEKLDDNQKKWNNRIFCTTDMCETCINVIQDIKYDAKHQHRCFIAYYRGVPVGIEIVSYPSDPTHLPEIVVLVTHCGLQGGGILMVEYAADISQNLGREGVRIYPMGDSEGVYLKMGFEHTPAGDMVLKPARSRNWGKDKNGRYRFLGQ</sequence>
<reference evidence="1 2" key="1">
    <citation type="submission" date="2017-01" db="EMBL/GenBank/DDBJ databases">
        <title>Deconstructing symbiosis and pathogenesis requirements using a combined genomic-metabolomic approach.</title>
        <authorList>
            <person name="Tobias N.J."/>
            <person name="Wolff H."/>
            <person name="Djahanschiri B."/>
            <person name="Ebersberger I."/>
            <person name="Bode H.B."/>
        </authorList>
    </citation>
    <scope>NUCLEOTIDE SEQUENCE [LARGE SCALE GENOMIC DNA]</scope>
    <source>
        <strain evidence="1 2">DSM 4764</strain>
    </source>
</reference>
<accession>A0A1Y2SJG9</accession>
<protein>
    <submittedName>
        <fullName evidence="1">N-acetyltransferase</fullName>
    </submittedName>
</protein>
<evidence type="ECO:0000313" key="2">
    <source>
        <dbReference type="Proteomes" id="UP000194204"/>
    </source>
</evidence>
<dbReference type="AlphaFoldDB" id="A0A1Y2SJG9"/>
<comment type="caution">
    <text evidence="1">The sequence shown here is derived from an EMBL/GenBank/DDBJ whole genome shotgun (WGS) entry which is preliminary data.</text>
</comment>
<dbReference type="InterPro" id="IPR016181">
    <property type="entry name" value="Acyl_CoA_acyltransferase"/>
</dbReference>
<keyword evidence="2" id="KW-1185">Reference proteome</keyword>
<organism evidence="1 2">
    <name type="scientific">Xenorhabdus beddingii</name>
    <dbReference type="NCBI Taxonomy" id="40578"/>
    <lineage>
        <taxon>Bacteria</taxon>
        <taxon>Pseudomonadati</taxon>
        <taxon>Pseudomonadota</taxon>
        <taxon>Gammaproteobacteria</taxon>
        <taxon>Enterobacterales</taxon>
        <taxon>Morganellaceae</taxon>
        <taxon>Xenorhabdus</taxon>
    </lineage>
</organism>
<dbReference type="OrthoDB" id="6442235at2"/>
<evidence type="ECO:0000313" key="1">
    <source>
        <dbReference type="EMBL" id="OTA18801.1"/>
    </source>
</evidence>
<dbReference type="SUPFAM" id="SSF55729">
    <property type="entry name" value="Acyl-CoA N-acyltransferases (Nat)"/>
    <property type="match status" value="1"/>
</dbReference>
<dbReference type="STRING" id="40578.Xbed_02918"/>
<gene>
    <name evidence="1" type="ORF">Xbed_02918</name>
</gene>
<keyword evidence="1" id="KW-0808">Transferase</keyword>
<name>A0A1Y2SJG9_9GAMM</name>
<dbReference type="EMBL" id="MUBK01000026">
    <property type="protein sequence ID" value="OTA18801.1"/>
    <property type="molecule type" value="Genomic_DNA"/>
</dbReference>
<dbReference type="Proteomes" id="UP000194204">
    <property type="component" value="Unassembled WGS sequence"/>
</dbReference>
<dbReference type="RefSeq" id="WP_086113616.1">
    <property type="nucleotide sequence ID" value="NZ_CAWNHF010000130.1"/>
</dbReference>
<dbReference type="GO" id="GO:0016740">
    <property type="term" value="F:transferase activity"/>
    <property type="evidence" value="ECO:0007669"/>
    <property type="project" value="UniProtKB-KW"/>
</dbReference>